<evidence type="ECO:0000256" key="2">
    <source>
        <dbReference type="SAM" id="Phobius"/>
    </source>
</evidence>
<dbReference type="OrthoDB" id="5508079at2"/>
<dbReference type="InterPro" id="IPR050882">
    <property type="entry name" value="Prepilin_peptidase/N-MTase"/>
</dbReference>
<keyword evidence="2" id="KW-0812">Transmembrane</keyword>
<comment type="similarity">
    <text evidence="1">Belongs to the peptidase A24 family.</text>
</comment>
<feature type="transmembrane region" description="Helical" evidence="2">
    <location>
        <begin position="94"/>
        <end position="113"/>
    </location>
</feature>
<dbReference type="RefSeq" id="WP_149108366.1">
    <property type="nucleotide sequence ID" value="NZ_CP042425.1"/>
</dbReference>
<feature type="transmembrane region" description="Helical" evidence="2">
    <location>
        <begin position="125"/>
        <end position="146"/>
    </location>
</feature>
<organism evidence="4 5">
    <name type="scientific">Limnoglobus roseus</name>
    <dbReference type="NCBI Taxonomy" id="2598579"/>
    <lineage>
        <taxon>Bacteria</taxon>
        <taxon>Pseudomonadati</taxon>
        <taxon>Planctomycetota</taxon>
        <taxon>Planctomycetia</taxon>
        <taxon>Gemmatales</taxon>
        <taxon>Gemmataceae</taxon>
        <taxon>Limnoglobus</taxon>
    </lineage>
</organism>
<evidence type="ECO:0000259" key="3">
    <source>
        <dbReference type="Pfam" id="PF01478"/>
    </source>
</evidence>
<dbReference type="KEGG" id="lrs:PX52LOC_00242"/>
<dbReference type="PANTHER" id="PTHR30487:SF0">
    <property type="entry name" value="PREPILIN LEADER PEPTIDASE_N-METHYLTRANSFERASE-RELATED"/>
    <property type="match status" value="1"/>
</dbReference>
<feature type="transmembrane region" description="Helical" evidence="2">
    <location>
        <begin position="69"/>
        <end position="87"/>
    </location>
</feature>
<dbReference type="AlphaFoldDB" id="A0A5C1A8A1"/>
<keyword evidence="5" id="KW-1185">Reference proteome</keyword>
<feature type="transmembrane region" description="Helical" evidence="2">
    <location>
        <begin position="153"/>
        <end position="172"/>
    </location>
</feature>
<dbReference type="GO" id="GO:0004190">
    <property type="term" value="F:aspartic-type endopeptidase activity"/>
    <property type="evidence" value="ECO:0007669"/>
    <property type="project" value="InterPro"/>
</dbReference>
<feature type="transmembrane region" description="Helical" evidence="2">
    <location>
        <begin position="184"/>
        <end position="206"/>
    </location>
</feature>
<keyword evidence="2" id="KW-0472">Membrane</keyword>
<feature type="transmembrane region" description="Helical" evidence="2">
    <location>
        <begin position="34"/>
        <end position="57"/>
    </location>
</feature>
<dbReference type="Pfam" id="PF01478">
    <property type="entry name" value="Peptidase_A24"/>
    <property type="match status" value="1"/>
</dbReference>
<dbReference type="EMBL" id="CP042425">
    <property type="protein sequence ID" value="QEL13388.1"/>
    <property type="molecule type" value="Genomic_DNA"/>
</dbReference>
<sequence>MANDLATLPASAGVVEAPKPADDMTFDRELAMTLARVPLTAVAWVFAAFAAHFAWGALVPATESMPAEVNLGALVVICVGMVWAAWIDGYAFKVPNWLTLSLVVSGWYLGILHDCGATFGGHGGIGQALLGTLIGFACLFPALFIGGMGEGDVKMTMAFGSWMGAFFGATYLDLPGTTLSAIEVIWWSFALGVIVGGIFGLVIMALRRQLHKNMQNAREIVTDLQVMMAHGPKKAAERANSRRKDWTRLPYGVPLCVGFLGYLWYRLFLSV</sequence>
<protein>
    <submittedName>
        <fullName evidence="4">Prepilin peptidase</fullName>
    </submittedName>
</protein>
<dbReference type="Gene3D" id="1.20.120.1220">
    <property type="match status" value="1"/>
</dbReference>
<evidence type="ECO:0000256" key="1">
    <source>
        <dbReference type="ARBA" id="ARBA00005801"/>
    </source>
</evidence>
<accession>A0A5C1A8A1</accession>
<dbReference type="Proteomes" id="UP000324974">
    <property type="component" value="Chromosome"/>
</dbReference>
<evidence type="ECO:0000313" key="5">
    <source>
        <dbReference type="Proteomes" id="UP000324974"/>
    </source>
</evidence>
<dbReference type="GO" id="GO:0005886">
    <property type="term" value="C:plasma membrane"/>
    <property type="evidence" value="ECO:0007669"/>
    <property type="project" value="TreeGrafter"/>
</dbReference>
<evidence type="ECO:0000313" key="4">
    <source>
        <dbReference type="EMBL" id="QEL13388.1"/>
    </source>
</evidence>
<dbReference type="PANTHER" id="PTHR30487">
    <property type="entry name" value="TYPE 4 PREPILIN-LIKE PROTEINS LEADER PEPTIDE-PROCESSING ENZYME"/>
    <property type="match status" value="1"/>
</dbReference>
<reference evidence="5" key="1">
    <citation type="submission" date="2019-08" db="EMBL/GenBank/DDBJ databases">
        <title>Limnoglobus roseus gen. nov., sp. nov., a novel freshwater planctomycete with a giant genome from the family Gemmataceae.</title>
        <authorList>
            <person name="Kulichevskaya I.S."/>
            <person name="Naumoff D.G."/>
            <person name="Miroshnikov K."/>
            <person name="Ivanova A."/>
            <person name="Philippov D.A."/>
            <person name="Hakobyan A."/>
            <person name="Rijpstra I.C."/>
            <person name="Sinninghe Damste J.S."/>
            <person name="Liesack W."/>
            <person name="Dedysh S.N."/>
        </authorList>
    </citation>
    <scope>NUCLEOTIDE SEQUENCE [LARGE SCALE GENOMIC DNA]</scope>
    <source>
        <strain evidence="5">PX52</strain>
    </source>
</reference>
<gene>
    <name evidence="4" type="ORF">PX52LOC_00242</name>
</gene>
<dbReference type="InterPro" id="IPR000045">
    <property type="entry name" value="Prepilin_IV_endopep_pep"/>
</dbReference>
<proteinExistence type="inferred from homology"/>
<dbReference type="GO" id="GO:0006465">
    <property type="term" value="P:signal peptide processing"/>
    <property type="evidence" value="ECO:0007669"/>
    <property type="project" value="TreeGrafter"/>
</dbReference>
<feature type="domain" description="Prepilin type IV endopeptidase peptidase" evidence="3">
    <location>
        <begin position="76"/>
        <end position="194"/>
    </location>
</feature>
<feature type="transmembrane region" description="Helical" evidence="2">
    <location>
        <begin position="248"/>
        <end position="265"/>
    </location>
</feature>
<name>A0A5C1A8A1_9BACT</name>
<keyword evidence="2" id="KW-1133">Transmembrane helix</keyword>